<evidence type="ECO:0000259" key="1">
    <source>
        <dbReference type="Pfam" id="PF04233"/>
    </source>
</evidence>
<evidence type="ECO:0000313" key="3">
    <source>
        <dbReference type="Proteomes" id="UP000006787"/>
    </source>
</evidence>
<comment type="caution">
    <text evidence="2">The sequence shown here is derived from an EMBL/GenBank/DDBJ whole genome shotgun (WGS) entry which is preliminary data.</text>
</comment>
<dbReference type="PATRIC" id="fig|1231377.3.peg.2188"/>
<dbReference type="EMBL" id="AMQS01000047">
    <property type="protein sequence ID" value="EKF50429.1"/>
    <property type="molecule type" value="Genomic_DNA"/>
</dbReference>
<evidence type="ECO:0000313" key="2">
    <source>
        <dbReference type="EMBL" id="EKF50429.1"/>
    </source>
</evidence>
<name>K2PJM6_9LACT</name>
<accession>K2PJM6</accession>
<sequence>MDEELIQKALAIKKEEDKELARLLKLAGFLFVDELVKQILEIEDALDEILQIDYEQSAELAEELASKDKKPLKTVIVLALSARIFKSEMAKKVNPKLKLSFLTLYEKFNGKYKGDEPHNPKSRHFKEIERWLKNLPKLMDLTTKNNLVNLIQKSYEDGKGVKWLERELVKLSEFSRSRARTTSITEVLRMYSGSQYESMMNNPNIVGKEWRHTSGIKEPREAHGKADGEIISKDDYFIIDGERCRYPRDPKLSPGNSIQCHCFMNPVLANKFTKGG</sequence>
<dbReference type="AlphaFoldDB" id="K2PJM6"/>
<dbReference type="eggNOG" id="COG2369">
    <property type="taxonomic scope" value="Bacteria"/>
</dbReference>
<organism evidence="2 3">
    <name type="scientific">Lactococcus garvieae DCC43</name>
    <dbReference type="NCBI Taxonomy" id="1231377"/>
    <lineage>
        <taxon>Bacteria</taxon>
        <taxon>Bacillati</taxon>
        <taxon>Bacillota</taxon>
        <taxon>Bacilli</taxon>
        <taxon>Lactobacillales</taxon>
        <taxon>Streptococcaceae</taxon>
        <taxon>Lactococcus</taxon>
    </lineage>
</organism>
<dbReference type="Pfam" id="PF04233">
    <property type="entry name" value="Phage_Mu_F"/>
    <property type="match status" value="1"/>
</dbReference>
<dbReference type="Proteomes" id="UP000006787">
    <property type="component" value="Unassembled WGS sequence"/>
</dbReference>
<proteinExistence type="predicted"/>
<reference evidence="2 3" key="1">
    <citation type="journal article" date="2012" name="J. Bacteriol.">
        <title>Genome Sequence of the Bacteriocin-Producing Strain Lactococcus garvieae DCC43.</title>
        <authorList>
            <person name="Gabrielsen C."/>
            <person name="Brede D.A."/>
            <person name="Hernandez P.E."/>
            <person name="Nes I.F."/>
            <person name="Diep D.B."/>
        </authorList>
    </citation>
    <scope>NUCLEOTIDE SEQUENCE [LARGE SCALE GENOMIC DNA]</scope>
    <source>
        <strain evidence="2 3">DCC43</strain>
    </source>
</reference>
<gene>
    <name evidence="2" type="ORF">C426_2209</name>
</gene>
<dbReference type="InterPro" id="IPR006528">
    <property type="entry name" value="Phage_head_morphogenesis_dom"/>
</dbReference>
<feature type="domain" description="Phage head morphogenesis" evidence="1">
    <location>
        <begin position="149"/>
        <end position="263"/>
    </location>
</feature>
<protein>
    <submittedName>
        <fullName evidence="2">Phage minor capsid protein</fullName>
    </submittedName>
</protein>